<feature type="compositionally biased region" description="Polar residues" evidence="1">
    <location>
        <begin position="335"/>
        <end position="362"/>
    </location>
</feature>
<organism evidence="3 4">
    <name type="scientific">Tropilaelaps mercedesae</name>
    <dbReference type="NCBI Taxonomy" id="418985"/>
    <lineage>
        <taxon>Eukaryota</taxon>
        <taxon>Metazoa</taxon>
        <taxon>Ecdysozoa</taxon>
        <taxon>Arthropoda</taxon>
        <taxon>Chelicerata</taxon>
        <taxon>Arachnida</taxon>
        <taxon>Acari</taxon>
        <taxon>Parasitiformes</taxon>
        <taxon>Mesostigmata</taxon>
        <taxon>Gamasina</taxon>
        <taxon>Dermanyssoidea</taxon>
        <taxon>Laelapidae</taxon>
        <taxon>Tropilaelaps</taxon>
    </lineage>
</organism>
<dbReference type="AlphaFoldDB" id="A0A1V9XN93"/>
<proteinExistence type="predicted"/>
<feature type="region of interest" description="Disordered" evidence="1">
    <location>
        <begin position="470"/>
        <end position="495"/>
    </location>
</feature>
<dbReference type="SMART" id="SM00355">
    <property type="entry name" value="ZnF_C2H2"/>
    <property type="match status" value="5"/>
</dbReference>
<evidence type="ECO:0000313" key="3">
    <source>
        <dbReference type="EMBL" id="OQR74980.1"/>
    </source>
</evidence>
<dbReference type="EMBL" id="MNPL01007049">
    <property type="protein sequence ID" value="OQR74980.1"/>
    <property type="molecule type" value="Genomic_DNA"/>
</dbReference>
<protein>
    <recommendedName>
        <fullName evidence="2">C2H2-type domain-containing protein</fullName>
    </recommendedName>
</protein>
<feature type="compositionally biased region" description="Polar residues" evidence="1">
    <location>
        <begin position="485"/>
        <end position="494"/>
    </location>
</feature>
<name>A0A1V9XN93_9ACAR</name>
<reference evidence="3 4" key="1">
    <citation type="journal article" date="2017" name="Gigascience">
        <title>Draft genome of the honey bee ectoparasitic mite, Tropilaelaps mercedesae, is shaped by the parasitic life history.</title>
        <authorList>
            <person name="Dong X."/>
            <person name="Armstrong S.D."/>
            <person name="Xia D."/>
            <person name="Makepeace B.L."/>
            <person name="Darby A.C."/>
            <person name="Kadowaki T."/>
        </authorList>
    </citation>
    <scope>NUCLEOTIDE SEQUENCE [LARGE SCALE GENOMIC DNA]</scope>
    <source>
        <strain evidence="3">Wuxi-XJTLU</strain>
    </source>
</reference>
<evidence type="ECO:0000256" key="1">
    <source>
        <dbReference type="SAM" id="MobiDB-lite"/>
    </source>
</evidence>
<evidence type="ECO:0000313" key="4">
    <source>
        <dbReference type="Proteomes" id="UP000192247"/>
    </source>
</evidence>
<dbReference type="Proteomes" id="UP000192247">
    <property type="component" value="Unassembled WGS sequence"/>
</dbReference>
<dbReference type="OrthoDB" id="6489757at2759"/>
<dbReference type="PROSITE" id="PS00028">
    <property type="entry name" value="ZINC_FINGER_C2H2_1"/>
    <property type="match status" value="2"/>
</dbReference>
<gene>
    <name evidence="3" type="ORF">BIW11_08722</name>
</gene>
<feature type="region of interest" description="Disordered" evidence="1">
    <location>
        <begin position="291"/>
        <end position="378"/>
    </location>
</feature>
<keyword evidence="4" id="KW-1185">Reference proteome</keyword>
<feature type="domain" description="C2H2-type" evidence="2">
    <location>
        <begin position="56"/>
        <end position="78"/>
    </location>
</feature>
<comment type="caution">
    <text evidence="3">The sequence shown here is derived from an EMBL/GenBank/DDBJ whole genome shotgun (WGS) entry which is preliminary data.</text>
</comment>
<sequence length="605" mass="67752">MISTIPNTKMGSKTTLTASIPESLGFALGEIFGKSKSKEAFESQCSIEKIVQFFKCSRRLCDFTCDDKESFYCHILTHNEDDEQDICVYCERMFVIENLAAHMEAQHGNRRFQCTKYVSLQVTLSKYFEDYLVTGLACPRMPGAYMPDMKARARTLLYRCSLCTFRSFARGDFEQHLSCTHPEVTMPHRPAENGLTTRREDYKSGASLLHCVYCRITAEHHGQISVPPSDLPAYSGHELVAHFDEEHGLGNRLTCLYCGEPLKDEEDALSHMTELHSDWPINVLDREAKVPSRNTTPAGQMATPPPEQNSTPKRYSAAPRSVQEKRQRKLCNGPTMETTSPRSDTVSRPSANIASFTASSEKSTSKPRGILKKKASSVTSELREPSQVSLRCAACPCVGQEANVYLSQEALALHMRDKHNVYYICQRCFHGEEKFRLIQAHIAQCESATELDIVTLKNGVLKTSSKVRSTYKERQQHAANAGNHRISQSENRGGSDSLYGGVASRDFYVPLNDSSKVGLTPTENNNKCIKGKTNDSEATRNGAGGINDKRYVSYYGQPVEPIGSNVVVNYEGERIPFSRFDQLHRGRRVQVKKCSQEELSRWGAA</sequence>
<dbReference type="InParanoid" id="A0A1V9XN93"/>
<evidence type="ECO:0000259" key="2">
    <source>
        <dbReference type="PROSITE" id="PS00028"/>
    </source>
</evidence>
<feature type="domain" description="C2H2-type" evidence="2">
    <location>
        <begin position="255"/>
        <end position="276"/>
    </location>
</feature>
<accession>A0A1V9XN93</accession>
<dbReference type="InterPro" id="IPR013087">
    <property type="entry name" value="Znf_C2H2_type"/>
</dbReference>